<accession>A0A166BVI6</accession>
<gene>
    <name evidence="2" type="ORF">SISSUDRAFT_1034612</name>
</gene>
<name>A0A166BVI6_9AGAM</name>
<dbReference type="STRING" id="1314776.A0A166BVI6"/>
<protein>
    <recommendedName>
        <fullName evidence="4">Glucose receptor Git3 N-terminal domain-containing protein</fullName>
    </recommendedName>
</protein>
<dbReference type="Gene3D" id="1.20.1070.10">
    <property type="entry name" value="Rhodopsin 7-helix transmembrane proteins"/>
    <property type="match status" value="1"/>
</dbReference>
<dbReference type="OrthoDB" id="100006at2759"/>
<keyword evidence="3" id="KW-1185">Reference proteome</keyword>
<evidence type="ECO:0000313" key="3">
    <source>
        <dbReference type="Proteomes" id="UP000076798"/>
    </source>
</evidence>
<evidence type="ECO:0000256" key="1">
    <source>
        <dbReference type="SAM" id="Phobius"/>
    </source>
</evidence>
<feature type="transmembrane region" description="Helical" evidence="1">
    <location>
        <begin position="72"/>
        <end position="93"/>
    </location>
</feature>
<dbReference type="AlphaFoldDB" id="A0A166BVI6"/>
<dbReference type="Proteomes" id="UP000076798">
    <property type="component" value="Unassembled WGS sequence"/>
</dbReference>
<proteinExistence type="predicted"/>
<dbReference type="SUPFAM" id="SSF81321">
    <property type="entry name" value="Family A G protein-coupled receptor-like"/>
    <property type="match status" value="1"/>
</dbReference>
<keyword evidence="1" id="KW-1133">Transmembrane helix</keyword>
<organism evidence="2 3">
    <name type="scientific">Sistotremastrum suecicum HHB10207 ss-3</name>
    <dbReference type="NCBI Taxonomy" id="1314776"/>
    <lineage>
        <taxon>Eukaryota</taxon>
        <taxon>Fungi</taxon>
        <taxon>Dikarya</taxon>
        <taxon>Basidiomycota</taxon>
        <taxon>Agaricomycotina</taxon>
        <taxon>Agaricomycetes</taxon>
        <taxon>Sistotremastrales</taxon>
        <taxon>Sistotremastraceae</taxon>
        <taxon>Sistotremastrum</taxon>
    </lineage>
</organism>
<feature type="transmembrane region" description="Helical" evidence="1">
    <location>
        <begin position="45"/>
        <end position="66"/>
    </location>
</feature>
<reference evidence="2 3" key="1">
    <citation type="journal article" date="2016" name="Mol. Biol. Evol.">
        <title>Comparative Genomics of Early-Diverging Mushroom-Forming Fungi Provides Insights into the Origins of Lignocellulose Decay Capabilities.</title>
        <authorList>
            <person name="Nagy L.G."/>
            <person name="Riley R."/>
            <person name="Tritt A."/>
            <person name="Adam C."/>
            <person name="Daum C."/>
            <person name="Floudas D."/>
            <person name="Sun H."/>
            <person name="Yadav J.S."/>
            <person name="Pangilinan J."/>
            <person name="Larsson K.H."/>
            <person name="Matsuura K."/>
            <person name="Barry K."/>
            <person name="Labutti K."/>
            <person name="Kuo R."/>
            <person name="Ohm R.A."/>
            <person name="Bhattacharya S.S."/>
            <person name="Shirouzu T."/>
            <person name="Yoshinaga Y."/>
            <person name="Martin F.M."/>
            <person name="Grigoriev I.V."/>
            <person name="Hibbett D.S."/>
        </authorList>
    </citation>
    <scope>NUCLEOTIDE SEQUENCE [LARGE SCALE GENOMIC DNA]</scope>
    <source>
        <strain evidence="2 3">HHB10207 ss-3</strain>
    </source>
</reference>
<sequence>MAVAPGTLLCLFTLLGPFAVNWSLQGILEGHLCTTQAVLREIGQIGIALTTLSIAVNTWGIIMKGWPRSPGLAAIVVLSIWSFSILICTLPLATHKGRPFYGNAKYWCSINASEGLLNAISHSL</sequence>
<keyword evidence="1" id="KW-0472">Membrane</keyword>
<feature type="transmembrane region" description="Helical" evidence="1">
    <location>
        <begin position="6"/>
        <end position="24"/>
    </location>
</feature>
<evidence type="ECO:0008006" key="4">
    <source>
        <dbReference type="Google" id="ProtNLM"/>
    </source>
</evidence>
<evidence type="ECO:0000313" key="2">
    <source>
        <dbReference type="EMBL" id="KZT36792.1"/>
    </source>
</evidence>
<keyword evidence="1" id="KW-0812">Transmembrane</keyword>
<dbReference type="EMBL" id="KV428099">
    <property type="protein sequence ID" value="KZT36792.1"/>
    <property type="molecule type" value="Genomic_DNA"/>
</dbReference>